<keyword evidence="1" id="KW-0732">Signal</keyword>
<evidence type="ECO:0000259" key="2">
    <source>
        <dbReference type="Pfam" id="PF06283"/>
    </source>
</evidence>
<dbReference type="Pfam" id="PF06283">
    <property type="entry name" value="ThuA"/>
    <property type="match status" value="1"/>
</dbReference>
<evidence type="ECO:0000256" key="1">
    <source>
        <dbReference type="SAM" id="SignalP"/>
    </source>
</evidence>
<name>A0ABW9J360_9SPHI</name>
<reference evidence="3 4" key="1">
    <citation type="submission" date="2024-12" db="EMBL/GenBank/DDBJ databases">
        <authorList>
            <person name="Hu S."/>
        </authorList>
    </citation>
    <scope>NUCLEOTIDE SEQUENCE [LARGE SCALE GENOMIC DNA]</scope>
    <source>
        <strain evidence="3 4">THG-T11</strain>
    </source>
</reference>
<feature type="signal peptide" evidence="1">
    <location>
        <begin position="1"/>
        <end position="22"/>
    </location>
</feature>
<evidence type="ECO:0000313" key="4">
    <source>
        <dbReference type="Proteomes" id="UP001517247"/>
    </source>
</evidence>
<dbReference type="EMBL" id="SSHJ02000001">
    <property type="protein sequence ID" value="MFN0254968.1"/>
    <property type="molecule type" value="Genomic_DNA"/>
</dbReference>
<dbReference type="PANTHER" id="PTHR40469:SF2">
    <property type="entry name" value="GALACTOSE-BINDING DOMAIN-LIKE SUPERFAMILY PROTEIN"/>
    <property type="match status" value="1"/>
</dbReference>
<dbReference type="Proteomes" id="UP001517247">
    <property type="component" value="Unassembled WGS sequence"/>
</dbReference>
<dbReference type="InterPro" id="IPR029010">
    <property type="entry name" value="ThuA-like"/>
</dbReference>
<organism evidence="3 4">
    <name type="scientific">Pedobacter ureilyticus</name>
    <dbReference type="NCBI Taxonomy" id="1393051"/>
    <lineage>
        <taxon>Bacteria</taxon>
        <taxon>Pseudomonadati</taxon>
        <taxon>Bacteroidota</taxon>
        <taxon>Sphingobacteriia</taxon>
        <taxon>Sphingobacteriales</taxon>
        <taxon>Sphingobacteriaceae</taxon>
        <taxon>Pedobacter</taxon>
    </lineage>
</organism>
<sequence>MMRFALAVFIGFALFLNVEVSAQESKKADRILIFSLTTSFRHKSIKEGIIAIKKLAAENNFEVDTSENAAAFTQENLNKYKTLVFLNPTGSNVFSDEQKQALKSYINNGGGLLGIHAATDFCFEWEWYGRMIGAFFTNHPKVQQAKLISLRPKDKLMKGMPENWLHTDEWYNFKTFNKDVTVLVKVDETSYQGGTMNNEHPIVWYHKFEGGRVFYTGLGHTPEAYSNPLFLKQLLNGLKWTMRK</sequence>
<proteinExistence type="predicted"/>
<feature type="chain" id="PRO_5045735034" evidence="1">
    <location>
        <begin position="23"/>
        <end position="244"/>
    </location>
</feature>
<feature type="domain" description="ThuA-like" evidence="2">
    <location>
        <begin position="30"/>
        <end position="241"/>
    </location>
</feature>
<protein>
    <submittedName>
        <fullName evidence="3">ThuA domain-containing protein</fullName>
    </submittedName>
</protein>
<dbReference type="Gene3D" id="3.40.50.880">
    <property type="match status" value="1"/>
</dbReference>
<dbReference type="PANTHER" id="PTHR40469">
    <property type="entry name" value="SECRETED GLYCOSYL HYDROLASE"/>
    <property type="match status" value="1"/>
</dbReference>
<evidence type="ECO:0000313" key="3">
    <source>
        <dbReference type="EMBL" id="MFN0254968.1"/>
    </source>
</evidence>
<dbReference type="RefSeq" id="WP_138722079.1">
    <property type="nucleotide sequence ID" value="NZ_SSHJ02000001.1"/>
</dbReference>
<keyword evidence="4" id="KW-1185">Reference proteome</keyword>
<accession>A0ABW9J360</accession>
<dbReference type="InterPro" id="IPR029062">
    <property type="entry name" value="Class_I_gatase-like"/>
</dbReference>
<gene>
    <name evidence="3" type="ORF">E6A44_005250</name>
</gene>
<dbReference type="SUPFAM" id="SSF52317">
    <property type="entry name" value="Class I glutamine amidotransferase-like"/>
    <property type="match status" value="1"/>
</dbReference>
<comment type="caution">
    <text evidence="3">The sequence shown here is derived from an EMBL/GenBank/DDBJ whole genome shotgun (WGS) entry which is preliminary data.</text>
</comment>